<evidence type="ECO:0000313" key="4">
    <source>
        <dbReference type="Proteomes" id="UP001457282"/>
    </source>
</evidence>
<proteinExistence type="predicted"/>
<dbReference type="SMART" id="SM00719">
    <property type="entry name" value="Plus3"/>
    <property type="match status" value="1"/>
</dbReference>
<dbReference type="GO" id="GO:0003677">
    <property type="term" value="F:DNA binding"/>
    <property type="evidence" value="ECO:0007669"/>
    <property type="project" value="InterPro"/>
</dbReference>
<feature type="domain" description="Plus3" evidence="2">
    <location>
        <begin position="139"/>
        <end position="268"/>
    </location>
</feature>
<feature type="region of interest" description="Disordered" evidence="1">
    <location>
        <begin position="93"/>
        <end position="123"/>
    </location>
</feature>
<evidence type="ECO:0000313" key="3">
    <source>
        <dbReference type="EMBL" id="KAK9911112.1"/>
    </source>
</evidence>
<dbReference type="InterPro" id="IPR004343">
    <property type="entry name" value="Plus-3_dom"/>
</dbReference>
<organism evidence="3 4">
    <name type="scientific">Rubus argutus</name>
    <name type="common">Southern blackberry</name>
    <dbReference type="NCBI Taxonomy" id="59490"/>
    <lineage>
        <taxon>Eukaryota</taxon>
        <taxon>Viridiplantae</taxon>
        <taxon>Streptophyta</taxon>
        <taxon>Embryophyta</taxon>
        <taxon>Tracheophyta</taxon>
        <taxon>Spermatophyta</taxon>
        <taxon>Magnoliopsida</taxon>
        <taxon>eudicotyledons</taxon>
        <taxon>Gunneridae</taxon>
        <taxon>Pentapetalae</taxon>
        <taxon>rosids</taxon>
        <taxon>fabids</taxon>
        <taxon>Rosales</taxon>
        <taxon>Rosaceae</taxon>
        <taxon>Rosoideae</taxon>
        <taxon>Rosoideae incertae sedis</taxon>
        <taxon>Rubus</taxon>
    </lineage>
</organism>
<dbReference type="Pfam" id="PF03126">
    <property type="entry name" value="Plus-3"/>
    <property type="match status" value="1"/>
</dbReference>
<accession>A0AAW1VVN8</accession>
<comment type="caution">
    <text evidence="3">The sequence shown here is derived from an EMBL/GenBank/DDBJ whole genome shotgun (WGS) entry which is preliminary data.</text>
</comment>
<reference evidence="3 4" key="1">
    <citation type="journal article" date="2023" name="G3 (Bethesda)">
        <title>A chromosome-length genome assembly and annotation of blackberry (Rubus argutus, cv. 'Hillquist').</title>
        <authorList>
            <person name="Bruna T."/>
            <person name="Aryal R."/>
            <person name="Dudchenko O."/>
            <person name="Sargent D.J."/>
            <person name="Mead D."/>
            <person name="Buti M."/>
            <person name="Cavallini A."/>
            <person name="Hytonen T."/>
            <person name="Andres J."/>
            <person name="Pham M."/>
            <person name="Weisz D."/>
            <person name="Mascagni F."/>
            <person name="Usai G."/>
            <person name="Natali L."/>
            <person name="Bassil N."/>
            <person name="Fernandez G.E."/>
            <person name="Lomsadze A."/>
            <person name="Armour M."/>
            <person name="Olukolu B."/>
            <person name="Poorten T."/>
            <person name="Britton C."/>
            <person name="Davik J."/>
            <person name="Ashrafi H."/>
            <person name="Aiden E.L."/>
            <person name="Borodovsky M."/>
            <person name="Worthington M."/>
        </authorList>
    </citation>
    <scope>NUCLEOTIDE SEQUENCE [LARGE SCALE GENOMIC DNA]</scope>
    <source>
        <strain evidence="3">PI 553951</strain>
    </source>
</reference>
<sequence length="326" mass="37329">MFDYQNYLKVLHPGRVGKKRPFMDSGKVGTCGKQACSACLTKTRMKLSCLCCPKALCGHCSITSASEFALVIGNKKGLCKGCLNIALLEDQDSSSENDRETDDDADEIRSENEDREDAMSSSKVPVNFPSNIRKSCFASLVADNIKLVYLKRSLVEELMKQQPDSWESKVVGSFVRVKTDPRDYSRRNYHQLAEVQGIIKKDSNSEFLLRVISNYVTRDIPMSQVSDCDFNEEECEDLRQDVANCHLLRKPTVAELEHKARELHEDMTKHWIGRELVRLQSCVDRANEKGRRSEFYRYSYQRLLLNQLSEQERLLKQVPEVIAEVI</sequence>
<evidence type="ECO:0000259" key="2">
    <source>
        <dbReference type="PROSITE" id="PS51360"/>
    </source>
</evidence>
<dbReference type="Pfam" id="PF25980">
    <property type="entry name" value="NERD_plant"/>
    <property type="match status" value="1"/>
</dbReference>
<name>A0AAW1VVN8_RUBAR</name>
<keyword evidence="4" id="KW-1185">Reference proteome</keyword>
<protein>
    <recommendedName>
        <fullName evidence="2">Plus3 domain-containing protein</fullName>
    </recommendedName>
</protein>
<dbReference type="PANTHER" id="PTHR46851">
    <property type="entry name" value="OS01G0884500 PROTEIN"/>
    <property type="match status" value="1"/>
</dbReference>
<dbReference type="Proteomes" id="UP001457282">
    <property type="component" value="Unassembled WGS sequence"/>
</dbReference>
<dbReference type="PROSITE" id="PS51360">
    <property type="entry name" value="PLUS3"/>
    <property type="match status" value="1"/>
</dbReference>
<dbReference type="PANTHER" id="PTHR46851:SF22">
    <property type="entry name" value="ZINC ION BINDING _ DNA BINDING PROTEIN"/>
    <property type="match status" value="1"/>
</dbReference>
<dbReference type="InterPro" id="IPR036128">
    <property type="entry name" value="Plus3-like_sf"/>
</dbReference>
<dbReference type="SUPFAM" id="SSF159042">
    <property type="entry name" value="Plus3-like"/>
    <property type="match status" value="1"/>
</dbReference>
<dbReference type="InterPro" id="IPR045894">
    <property type="entry name" value="At5g08430-like"/>
</dbReference>
<dbReference type="Gene3D" id="3.90.70.200">
    <property type="entry name" value="Plus-3 domain"/>
    <property type="match status" value="1"/>
</dbReference>
<dbReference type="EMBL" id="JBEDUW010000007">
    <property type="protein sequence ID" value="KAK9911112.1"/>
    <property type="molecule type" value="Genomic_DNA"/>
</dbReference>
<dbReference type="AlphaFoldDB" id="A0AAW1VVN8"/>
<gene>
    <name evidence="3" type="ORF">M0R45_035035</name>
</gene>
<dbReference type="InterPro" id="IPR058668">
    <property type="entry name" value="NERD_dom"/>
</dbReference>
<evidence type="ECO:0000256" key="1">
    <source>
        <dbReference type="SAM" id="MobiDB-lite"/>
    </source>
</evidence>
<feature type="compositionally biased region" description="Acidic residues" evidence="1">
    <location>
        <begin position="93"/>
        <end position="106"/>
    </location>
</feature>